<dbReference type="InterPro" id="IPR031737">
    <property type="entry name" value="CNDH2_C"/>
</dbReference>
<dbReference type="PANTHER" id="PTHR14324:SF3">
    <property type="entry name" value="CONDENSIN-2 COMPLEX SUBUNIT H2"/>
    <property type="match status" value="1"/>
</dbReference>
<feature type="region of interest" description="Disordered" evidence="4">
    <location>
        <begin position="498"/>
        <end position="561"/>
    </location>
</feature>
<sequence>MDEKETRFAHLLQPIRDLAENWSIDISKELEEYLNELSTLTYSIEGYNQTFNFAEAALLIQGSTSIYSKKVEHLYALVYETVALIHTKNSRKKPTSIDVNGVDKDIIDDTGPDFLPLDDIMEEGNDIDLRDDEEEEDPVGVGAGGVYDDPDVQRNSKRRKKNQRDRERNATNNAILAPAILATLNESNFNEQQKQNELGDDVSGLPKEDQFVKTDYRMNTGFMSSSGALLLSKSLLFDQDAILGRSSSSLHGIGGGYSEHQVYGQNDDNHMITDSVNHPPMPTDERDDYNVPGGGYDGHPSSDDEDNGIHDDDDDRCEPLPEGPDGDQVPSNNIDSNNNNNASDQLLPDTASNQSRQQLNKELKEKEQKEKKQQQQQQFVNPWIRLDPHEGNSRIEKPFKKGKTFVIPSSLSTSSSKKDNQDTSTSSPYFLSQQSIVNIPNETLALRGSFFKELAYVYSKHLSQNRKELRNKKNNEYDENGDLVPNVNNIDQEFEQYEQENGGDGGDDAHIPDHDDSSDDDDYGIVGGPNIHEVMEENEYGNGNSNDQDAFEDRYGGDGGVAPDYEPAANDDRFDQNWATIEMNKGLYDESMSYVDMVRMRFDNYLKSAEQYLKETSLMQKMNEWNKKIVPILEEQDARPNFDIHNYGKMVLDGIKPYAIKRQRKKSSPDEIISIEEEEKDIDKTTLVTFDQITHDSPVYEVCRMFTSCLQLANNGNLEIITGGKMDDLSFHLLSLQPKHELETLVTANNNPDFNLDNDNNIDKQDSSTTTSKPKRQQAKRGASKSKKGTTSDGEESQDESEEYNSDDEKKKPKKPSKPPAKKKK</sequence>
<evidence type="ECO:0000259" key="6">
    <source>
        <dbReference type="Pfam" id="PF16858"/>
    </source>
</evidence>
<accession>A0A8J4PU87</accession>
<comment type="subcellular location">
    <subcellularLocation>
        <location evidence="1">Nucleus</location>
    </subcellularLocation>
</comment>
<feature type="compositionally biased region" description="Basic and acidic residues" evidence="4">
    <location>
        <begin position="386"/>
        <end position="399"/>
    </location>
</feature>
<feature type="compositionally biased region" description="Acidic residues" evidence="4">
    <location>
        <begin position="793"/>
        <end position="806"/>
    </location>
</feature>
<keyword evidence="3" id="KW-0539">Nucleus</keyword>
<feature type="domain" description="Condensin II complex subunit H2 N-terminal" evidence="5">
    <location>
        <begin position="7"/>
        <end position="120"/>
    </location>
</feature>
<comment type="similarity">
    <text evidence="2">Belongs to the CND2 H2 (condensin-2 subunit 2) family.</text>
</comment>
<feature type="compositionally biased region" description="Basic and acidic residues" evidence="4">
    <location>
        <begin position="465"/>
        <end position="476"/>
    </location>
</feature>
<dbReference type="Pfam" id="PF06278">
    <property type="entry name" value="CNDH2_N"/>
    <property type="match status" value="1"/>
</dbReference>
<feature type="domain" description="Condensin-2 complex subunit H2 C-terminal" evidence="6">
    <location>
        <begin position="593"/>
        <end position="741"/>
    </location>
</feature>
<name>A0A8J4PU87_9MYCE</name>
<feature type="region of interest" description="Disordered" evidence="4">
    <location>
        <begin position="464"/>
        <end position="486"/>
    </location>
</feature>
<reference evidence="7" key="1">
    <citation type="submission" date="2020-01" db="EMBL/GenBank/DDBJ databases">
        <title>Development of genomics and gene disruption for Polysphondylium violaceum indicates a role for the polyketide synthase stlB in stalk morphogenesis.</title>
        <authorList>
            <person name="Narita B."/>
            <person name="Kawabe Y."/>
            <person name="Kin K."/>
            <person name="Saito T."/>
            <person name="Gibbs R."/>
            <person name="Kuspa A."/>
            <person name="Muzny D."/>
            <person name="Queller D."/>
            <person name="Richards S."/>
            <person name="Strassman J."/>
            <person name="Sucgang R."/>
            <person name="Worley K."/>
            <person name="Schaap P."/>
        </authorList>
    </citation>
    <scope>NUCLEOTIDE SEQUENCE</scope>
    <source>
        <strain evidence="7">QSvi11</strain>
    </source>
</reference>
<dbReference type="GO" id="GO:0051306">
    <property type="term" value="P:mitotic sister chromatid separation"/>
    <property type="evidence" value="ECO:0007669"/>
    <property type="project" value="TreeGrafter"/>
</dbReference>
<dbReference type="PANTHER" id="PTHR14324">
    <property type="entry name" value="CONDENSIN-2 COMPLEX SUBUNIT H2"/>
    <property type="match status" value="1"/>
</dbReference>
<dbReference type="Proteomes" id="UP000695562">
    <property type="component" value="Unassembled WGS sequence"/>
</dbReference>
<evidence type="ECO:0000256" key="1">
    <source>
        <dbReference type="ARBA" id="ARBA00004123"/>
    </source>
</evidence>
<comment type="caution">
    <text evidence="7">The sequence shown here is derived from an EMBL/GenBank/DDBJ whole genome shotgun (WGS) entry which is preliminary data.</text>
</comment>
<feature type="region of interest" description="Disordered" evidence="4">
    <location>
        <begin position="751"/>
        <end position="825"/>
    </location>
</feature>
<dbReference type="OrthoDB" id="10038475at2759"/>
<dbReference type="InterPro" id="IPR009378">
    <property type="entry name" value="H2_N"/>
</dbReference>
<dbReference type="AlphaFoldDB" id="A0A8J4PU87"/>
<evidence type="ECO:0000313" key="7">
    <source>
        <dbReference type="EMBL" id="KAF2074003.1"/>
    </source>
</evidence>
<feature type="region of interest" description="Disordered" evidence="4">
    <location>
        <begin position="259"/>
        <end position="427"/>
    </location>
</feature>
<dbReference type="InterPro" id="IPR031739">
    <property type="entry name" value="Ncaph2"/>
</dbReference>
<feature type="compositionally biased region" description="Basic residues" evidence="4">
    <location>
        <begin position="812"/>
        <end position="825"/>
    </location>
</feature>
<feature type="compositionally biased region" description="Basic and acidic residues" evidence="4">
    <location>
        <begin position="359"/>
        <end position="373"/>
    </location>
</feature>
<feature type="compositionally biased region" description="Low complexity" evidence="4">
    <location>
        <begin position="331"/>
        <end position="343"/>
    </location>
</feature>
<dbReference type="GO" id="GO:0010032">
    <property type="term" value="P:meiotic chromosome condensation"/>
    <property type="evidence" value="ECO:0007669"/>
    <property type="project" value="TreeGrafter"/>
</dbReference>
<dbReference type="EMBL" id="AJWJ01000170">
    <property type="protein sequence ID" value="KAF2074003.1"/>
    <property type="molecule type" value="Genomic_DNA"/>
</dbReference>
<organism evidence="7 8">
    <name type="scientific">Polysphondylium violaceum</name>
    <dbReference type="NCBI Taxonomy" id="133409"/>
    <lineage>
        <taxon>Eukaryota</taxon>
        <taxon>Amoebozoa</taxon>
        <taxon>Evosea</taxon>
        <taxon>Eumycetozoa</taxon>
        <taxon>Dictyostelia</taxon>
        <taxon>Dictyosteliales</taxon>
        <taxon>Dictyosteliaceae</taxon>
        <taxon>Polysphondylium</taxon>
    </lineage>
</organism>
<feature type="region of interest" description="Disordered" evidence="4">
    <location>
        <begin position="127"/>
        <end position="174"/>
    </location>
</feature>
<feature type="compositionally biased region" description="Basic residues" evidence="4">
    <location>
        <begin position="773"/>
        <end position="788"/>
    </location>
</feature>
<feature type="compositionally biased region" description="Acidic residues" evidence="4">
    <location>
        <begin position="127"/>
        <end position="138"/>
    </location>
</feature>
<evidence type="ECO:0000259" key="5">
    <source>
        <dbReference type="Pfam" id="PF06278"/>
    </source>
</evidence>
<evidence type="ECO:0000256" key="3">
    <source>
        <dbReference type="ARBA" id="ARBA00023242"/>
    </source>
</evidence>
<dbReference type="GO" id="GO:0003682">
    <property type="term" value="F:chromatin binding"/>
    <property type="evidence" value="ECO:0007669"/>
    <property type="project" value="TreeGrafter"/>
</dbReference>
<dbReference type="GO" id="GO:0000796">
    <property type="term" value="C:condensin complex"/>
    <property type="evidence" value="ECO:0007669"/>
    <property type="project" value="TreeGrafter"/>
</dbReference>
<evidence type="ECO:0008006" key="9">
    <source>
        <dbReference type="Google" id="ProtNLM"/>
    </source>
</evidence>
<protein>
    <recommendedName>
        <fullName evidence="9">Condensin-2 complex subunit H2</fullName>
    </recommendedName>
</protein>
<dbReference type="GO" id="GO:0005634">
    <property type="term" value="C:nucleus"/>
    <property type="evidence" value="ECO:0007669"/>
    <property type="project" value="UniProtKB-SubCell"/>
</dbReference>
<feature type="compositionally biased region" description="Acidic residues" evidence="4">
    <location>
        <begin position="303"/>
        <end position="316"/>
    </location>
</feature>
<evidence type="ECO:0000313" key="8">
    <source>
        <dbReference type="Proteomes" id="UP000695562"/>
    </source>
</evidence>
<keyword evidence="8" id="KW-1185">Reference proteome</keyword>
<dbReference type="Pfam" id="PF16858">
    <property type="entry name" value="CNDH2_C"/>
    <property type="match status" value="1"/>
</dbReference>
<gene>
    <name evidence="7" type="ORF">CYY_004679</name>
</gene>
<proteinExistence type="inferred from homology"/>
<evidence type="ECO:0000256" key="2">
    <source>
        <dbReference type="ARBA" id="ARBA00007844"/>
    </source>
</evidence>
<evidence type="ECO:0000256" key="4">
    <source>
        <dbReference type="SAM" id="MobiDB-lite"/>
    </source>
</evidence>